<dbReference type="InterPro" id="IPR014001">
    <property type="entry name" value="Helicase_ATP-bd"/>
</dbReference>
<dbReference type="PROSITE" id="PS51192">
    <property type="entry name" value="HELICASE_ATP_BIND_1"/>
    <property type="match status" value="1"/>
</dbReference>
<dbReference type="InterPro" id="IPR001650">
    <property type="entry name" value="Helicase_C-like"/>
</dbReference>
<feature type="domain" description="Helicase C-terminal" evidence="9">
    <location>
        <begin position="437"/>
        <end position="581"/>
    </location>
</feature>
<dbReference type="InterPro" id="IPR044742">
    <property type="entry name" value="DEAD/DEAH_RhlB"/>
</dbReference>
<reference evidence="11 12" key="1">
    <citation type="submission" date="2018-10" db="EMBL/GenBank/DDBJ databases">
        <title>Propionibacterium australiense Genome Sequencing and Assembly.</title>
        <authorList>
            <person name="Bernier A.-M."/>
            <person name="Bernard K."/>
        </authorList>
    </citation>
    <scope>NUCLEOTIDE SEQUENCE [LARGE SCALE GENOMIC DNA]</scope>
    <source>
        <strain evidence="11 12">NML98A078</strain>
    </source>
</reference>
<organism evidence="11 12">
    <name type="scientific">Propionibacterium australiense</name>
    <dbReference type="NCBI Taxonomy" id="119981"/>
    <lineage>
        <taxon>Bacteria</taxon>
        <taxon>Bacillati</taxon>
        <taxon>Actinomycetota</taxon>
        <taxon>Actinomycetes</taxon>
        <taxon>Propionibacteriales</taxon>
        <taxon>Propionibacteriaceae</taxon>
        <taxon>Propionibacterium</taxon>
    </lineage>
</organism>
<dbReference type="GO" id="GO:0003724">
    <property type="term" value="F:RNA helicase activity"/>
    <property type="evidence" value="ECO:0007669"/>
    <property type="project" value="InterPro"/>
</dbReference>
<dbReference type="InterPro" id="IPR050079">
    <property type="entry name" value="DEAD_box_RNA_helicase"/>
</dbReference>
<comment type="similarity">
    <text evidence="5">Belongs to the DEAD box helicase family.</text>
</comment>
<feature type="short sequence motif" description="Q motif" evidence="6">
    <location>
        <begin position="210"/>
        <end position="238"/>
    </location>
</feature>
<dbReference type="SMART" id="SM00490">
    <property type="entry name" value="HELICc"/>
    <property type="match status" value="1"/>
</dbReference>
<dbReference type="InterPro" id="IPR011545">
    <property type="entry name" value="DEAD/DEAH_box_helicase_dom"/>
</dbReference>
<evidence type="ECO:0000256" key="3">
    <source>
        <dbReference type="ARBA" id="ARBA00022806"/>
    </source>
</evidence>
<feature type="compositionally biased region" description="Basic and acidic residues" evidence="7">
    <location>
        <begin position="148"/>
        <end position="157"/>
    </location>
</feature>
<gene>
    <name evidence="11" type="ORF">D7U36_10170</name>
</gene>
<evidence type="ECO:0000256" key="1">
    <source>
        <dbReference type="ARBA" id="ARBA00022741"/>
    </source>
</evidence>
<evidence type="ECO:0000313" key="11">
    <source>
        <dbReference type="EMBL" id="RLP07924.1"/>
    </source>
</evidence>
<dbReference type="RefSeq" id="WP_121588279.1">
    <property type="nucleotide sequence ID" value="NZ_RCIW01000016.1"/>
</dbReference>
<dbReference type="Pfam" id="PF00270">
    <property type="entry name" value="DEAD"/>
    <property type="match status" value="1"/>
</dbReference>
<dbReference type="PANTHER" id="PTHR47959:SF13">
    <property type="entry name" value="ATP-DEPENDENT RNA HELICASE RHLE"/>
    <property type="match status" value="1"/>
</dbReference>
<dbReference type="CDD" id="cd00268">
    <property type="entry name" value="DEADc"/>
    <property type="match status" value="1"/>
</dbReference>
<feature type="compositionally biased region" description="Basic and acidic residues" evidence="7">
    <location>
        <begin position="30"/>
        <end position="47"/>
    </location>
</feature>
<evidence type="ECO:0000256" key="5">
    <source>
        <dbReference type="ARBA" id="ARBA00038437"/>
    </source>
</evidence>
<dbReference type="InterPro" id="IPR014014">
    <property type="entry name" value="RNA_helicase_DEAD_Q_motif"/>
</dbReference>
<dbReference type="GO" id="GO:0005524">
    <property type="term" value="F:ATP binding"/>
    <property type="evidence" value="ECO:0007669"/>
    <property type="project" value="UniProtKB-KW"/>
</dbReference>
<dbReference type="GO" id="GO:0003676">
    <property type="term" value="F:nucleic acid binding"/>
    <property type="evidence" value="ECO:0007669"/>
    <property type="project" value="InterPro"/>
</dbReference>
<protein>
    <submittedName>
        <fullName evidence="11">DEAD/DEAH box helicase</fullName>
    </submittedName>
</protein>
<dbReference type="OrthoDB" id="9805696at2"/>
<dbReference type="PANTHER" id="PTHR47959">
    <property type="entry name" value="ATP-DEPENDENT RNA HELICASE RHLE-RELATED"/>
    <property type="match status" value="1"/>
</dbReference>
<feature type="compositionally biased region" description="Basic residues" evidence="7">
    <location>
        <begin position="611"/>
        <end position="635"/>
    </location>
</feature>
<evidence type="ECO:0000259" key="8">
    <source>
        <dbReference type="PROSITE" id="PS51192"/>
    </source>
</evidence>
<name>A0A8B3FQK9_9ACTN</name>
<dbReference type="CDD" id="cd18787">
    <property type="entry name" value="SF2_C_DEAD"/>
    <property type="match status" value="1"/>
</dbReference>
<keyword evidence="3 11" id="KW-0347">Helicase</keyword>
<evidence type="ECO:0000259" key="10">
    <source>
        <dbReference type="PROSITE" id="PS51195"/>
    </source>
</evidence>
<dbReference type="Pfam" id="PF00271">
    <property type="entry name" value="Helicase_C"/>
    <property type="match status" value="1"/>
</dbReference>
<feature type="compositionally biased region" description="Basic and acidic residues" evidence="7">
    <location>
        <begin position="166"/>
        <end position="203"/>
    </location>
</feature>
<evidence type="ECO:0000313" key="12">
    <source>
        <dbReference type="Proteomes" id="UP000279336"/>
    </source>
</evidence>
<feature type="domain" description="Helicase ATP-binding" evidence="8">
    <location>
        <begin position="241"/>
        <end position="414"/>
    </location>
</feature>
<dbReference type="GO" id="GO:0005829">
    <property type="term" value="C:cytosol"/>
    <property type="evidence" value="ECO:0007669"/>
    <property type="project" value="TreeGrafter"/>
</dbReference>
<dbReference type="Proteomes" id="UP000279336">
    <property type="component" value="Unassembled WGS sequence"/>
</dbReference>
<dbReference type="EMBL" id="RCIW01000016">
    <property type="protein sequence ID" value="RLP07924.1"/>
    <property type="molecule type" value="Genomic_DNA"/>
</dbReference>
<dbReference type="PROSITE" id="PS51194">
    <property type="entry name" value="HELICASE_CTER"/>
    <property type="match status" value="1"/>
</dbReference>
<dbReference type="GO" id="GO:0016787">
    <property type="term" value="F:hydrolase activity"/>
    <property type="evidence" value="ECO:0007669"/>
    <property type="project" value="UniProtKB-KW"/>
</dbReference>
<keyword evidence="2" id="KW-0378">Hydrolase</keyword>
<feature type="compositionally biased region" description="Basic and acidic residues" evidence="7">
    <location>
        <begin position="104"/>
        <end position="131"/>
    </location>
</feature>
<evidence type="ECO:0000256" key="2">
    <source>
        <dbReference type="ARBA" id="ARBA00022801"/>
    </source>
</evidence>
<evidence type="ECO:0000256" key="4">
    <source>
        <dbReference type="ARBA" id="ARBA00022840"/>
    </source>
</evidence>
<dbReference type="PROSITE" id="PS51195">
    <property type="entry name" value="Q_MOTIF"/>
    <property type="match status" value="1"/>
</dbReference>
<proteinExistence type="inferred from homology"/>
<feature type="compositionally biased region" description="Basic and acidic residues" evidence="7">
    <location>
        <begin position="1"/>
        <end position="21"/>
    </location>
</feature>
<dbReference type="SMART" id="SM00487">
    <property type="entry name" value="DEXDc"/>
    <property type="match status" value="1"/>
</dbReference>
<sequence>MPHSHDAGRPRRDRKAGADRSKHARGNRPRGRDGSRERARGWGRDEWDAAVGRPARRRRKWDRDAGSGGQRAADAPQRGRTEGRRRPDDGRGRGPGRRGGTTRWTDERSGGRRTDFRENVRDRDGRTDHRAGGSGGSRDRRRGNAPLRGDRPAERTRPGRQQALDARPEDTRRADGPDERRTDAGRVGRDEHPHGRVGREKAPRRTRRGPRFTELGVPEALVAVLDAQGITTAFPIQAAAIPDAMSGRDLLGRGQTGSGKTLAFGLPALTRLGHGVAAPGHPRAVVLAPTRELAMQVHDVLRPLAEAAGMRTVLVAGGMSYTPQLRALRAGVDVVVATPGRLVDLMEQQAARLDQVETIVLDEADEMADLGFMPEVTRILDDVPSGAQHLLFSATLDEQVDELVRRYLDDPVVHGVDAARASVTTMRHQVWAVSAREKREVIAQAVNRPGRTIVFVRTQRDADETAERLRAAGVTAGALHGGLPQGMRARVLHAFRTGTVPVLVATDVAARGIDVDDVSLVLQADPPHDGKDYLHRAGRTARAGTDGLVASIVLPRQRRRMDRILREAGVQERPRGVRPGERLTELTGGAALGGDPVTAEQYKALIAPQRPARRKGGRKGGRRGGRPYRRRGARQ</sequence>
<dbReference type="Gene3D" id="3.40.50.300">
    <property type="entry name" value="P-loop containing nucleotide triphosphate hydrolases"/>
    <property type="match status" value="2"/>
</dbReference>
<feature type="region of interest" description="Disordered" evidence="7">
    <location>
        <begin position="1"/>
        <end position="210"/>
    </location>
</feature>
<dbReference type="AlphaFoldDB" id="A0A8B3FQK9"/>
<evidence type="ECO:0000256" key="6">
    <source>
        <dbReference type="PROSITE-ProRule" id="PRU00552"/>
    </source>
</evidence>
<evidence type="ECO:0000259" key="9">
    <source>
        <dbReference type="PROSITE" id="PS51194"/>
    </source>
</evidence>
<keyword evidence="1" id="KW-0547">Nucleotide-binding</keyword>
<feature type="compositionally biased region" description="Basic and acidic residues" evidence="7">
    <location>
        <begin position="77"/>
        <end position="92"/>
    </location>
</feature>
<evidence type="ECO:0000256" key="7">
    <source>
        <dbReference type="SAM" id="MobiDB-lite"/>
    </source>
</evidence>
<comment type="caution">
    <text evidence="11">The sequence shown here is derived from an EMBL/GenBank/DDBJ whole genome shotgun (WGS) entry which is preliminary data.</text>
</comment>
<keyword evidence="4" id="KW-0067">ATP-binding</keyword>
<feature type="domain" description="DEAD-box RNA helicase Q" evidence="10">
    <location>
        <begin position="210"/>
        <end position="238"/>
    </location>
</feature>
<feature type="region of interest" description="Disordered" evidence="7">
    <location>
        <begin position="604"/>
        <end position="635"/>
    </location>
</feature>
<dbReference type="InterPro" id="IPR027417">
    <property type="entry name" value="P-loop_NTPase"/>
</dbReference>
<accession>A0A8B3FQK9</accession>
<dbReference type="SUPFAM" id="SSF52540">
    <property type="entry name" value="P-loop containing nucleoside triphosphate hydrolases"/>
    <property type="match status" value="1"/>
</dbReference>